<dbReference type="InterPro" id="IPR015424">
    <property type="entry name" value="PyrdxlP-dep_Trfase"/>
</dbReference>
<dbReference type="GO" id="GO:0030170">
    <property type="term" value="F:pyridoxal phosphate binding"/>
    <property type="evidence" value="ECO:0007669"/>
    <property type="project" value="InterPro"/>
</dbReference>
<evidence type="ECO:0000256" key="3">
    <source>
        <dbReference type="ARBA" id="ARBA00022576"/>
    </source>
</evidence>
<dbReference type="InterPro" id="IPR004838">
    <property type="entry name" value="NHTrfase_class1_PyrdxlP-BS"/>
</dbReference>
<evidence type="ECO:0000256" key="4">
    <source>
        <dbReference type="ARBA" id="ARBA00022679"/>
    </source>
</evidence>
<keyword evidence="4" id="KW-0808">Transferase</keyword>
<evidence type="ECO:0000259" key="6">
    <source>
        <dbReference type="Pfam" id="PF00155"/>
    </source>
</evidence>
<comment type="cofactor">
    <cofactor evidence="1">
        <name>pyridoxal 5'-phosphate</name>
        <dbReference type="ChEBI" id="CHEBI:597326"/>
    </cofactor>
</comment>
<dbReference type="InterPro" id="IPR004839">
    <property type="entry name" value="Aminotransferase_I/II_large"/>
</dbReference>
<dbReference type="Gramene" id="OMERI10G10450.4">
    <property type="protein sequence ID" value="OMERI10G10450.4"/>
    <property type="gene ID" value="OMERI10G10450"/>
</dbReference>
<dbReference type="GO" id="GO:0016212">
    <property type="term" value="F:kynurenine-oxoglutarate transaminase activity"/>
    <property type="evidence" value="ECO:0007669"/>
    <property type="project" value="TreeGrafter"/>
</dbReference>
<protein>
    <recommendedName>
        <fullName evidence="6">Aminotransferase class I/classII large domain-containing protein</fullName>
    </recommendedName>
</protein>
<dbReference type="PANTHER" id="PTHR43807:SF12">
    <property type="entry name" value="AMINOTRANSFERASE, CLASSES I AND II FAMILY PROTEIN, EXPRESSED"/>
    <property type="match status" value="1"/>
</dbReference>
<dbReference type="EnsemblPlants" id="OMERI10G10450.3">
    <property type="protein sequence ID" value="OMERI10G10450.3"/>
    <property type="gene ID" value="OMERI10G10450"/>
</dbReference>
<sequence length="348" mass="37920">MEAKLSAASRRVAPSPIQQLSHLAQRAGAVNLAEGFPDFPAPAHVKAAAAAAIATDLNQYRHVQGICDALAETMKRRHGLRVDPLTDFAVCCGQSEAFAAAIFAIIDQGDEVLLFDPAFETYQTCIELARGVPVYEYITYDENKHISLASLPGMQDRTIITSSLSKTYSVTGWRIGWACAPANIASAIRNIHVKLTDSAPAPFQEAALVALTSPPDFYSALKQDYTARRDFILQVLTDFGFCISFKPQGSIFVFVELPRSWQLSDMDFVTNLIKNAGVAAVPGRGFFHSSTDDPSYHHRYVRFAFCKSNDTLNAAAEKMRKLAVSHDARLLRPTDDGEAGQTASATSP</sequence>
<keyword evidence="3" id="KW-0032">Aminotransferase</keyword>
<evidence type="ECO:0000256" key="5">
    <source>
        <dbReference type="ARBA" id="ARBA00022898"/>
    </source>
</evidence>
<accession>A0A0E0EZ34</accession>
<name>A0A0E0EZ34_9ORYZ</name>
<evidence type="ECO:0000313" key="8">
    <source>
        <dbReference type="Proteomes" id="UP000008021"/>
    </source>
</evidence>
<dbReference type="PROSITE" id="PS00105">
    <property type="entry name" value="AA_TRANSFER_CLASS_1"/>
    <property type="match status" value="1"/>
</dbReference>
<dbReference type="Pfam" id="PF00155">
    <property type="entry name" value="Aminotran_1_2"/>
    <property type="match status" value="2"/>
</dbReference>
<dbReference type="Gene3D" id="3.90.1150.10">
    <property type="entry name" value="Aspartate Aminotransferase, domain 1"/>
    <property type="match status" value="2"/>
</dbReference>
<dbReference type="SUPFAM" id="SSF53383">
    <property type="entry name" value="PLP-dependent transferases"/>
    <property type="match status" value="1"/>
</dbReference>
<evidence type="ECO:0000313" key="7">
    <source>
        <dbReference type="EnsemblPlants" id="OMERI10G10450.3"/>
    </source>
</evidence>
<comment type="similarity">
    <text evidence="2">Belongs to the class-I pyridoxal-phosphate-dependent aminotransferase family.</text>
</comment>
<dbReference type="InterPro" id="IPR051326">
    <property type="entry name" value="Kynurenine-oxoglutarate_AT"/>
</dbReference>
<dbReference type="InterPro" id="IPR015422">
    <property type="entry name" value="PyrdxlP-dep_Trfase_small"/>
</dbReference>
<dbReference type="Gramene" id="OMERI10G10450.3">
    <property type="protein sequence ID" value="OMERI10G10450.3"/>
    <property type="gene ID" value="OMERI10G10450"/>
</dbReference>
<reference evidence="7" key="2">
    <citation type="submission" date="2018-05" db="EMBL/GenBank/DDBJ databases">
        <title>OmerRS3 (Oryza meridionalis Reference Sequence Version 3).</title>
        <authorList>
            <person name="Zhang J."/>
            <person name="Kudrna D."/>
            <person name="Lee S."/>
            <person name="Talag J."/>
            <person name="Welchert J."/>
            <person name="Wing R.A."/>
        </authorList>
    </citation>
    <scope>NUCLEOTIDE SEQUENCE [LARGE SCALE GENOMIC DNA]</scope>
    <source>
        <strain evidence="7">OR44</strain>
    </source>
</reference>
<evidence type="ECO:0000256" key="2">
    <source>
        <dbReference type="ARBA" id="ARBA00007441"/>
    </source>
</evidence>
<feature type="domain" description="Aminotransferase class I/classII large" evidence="6">
    <location>
        <begin position="30"/>
        <end position="146"/>
    </location>
</feature>
<reference evidence="7" key="1">
    <citation type="submission" date="2015-04" db="UniProtKB">
        <authorList>
            <consortium name="EnsemblPlants"/>
        </authorList>
    </citation>
    <scope>IDENTIFICATION</scope>
</reference>
<feature type="domain" description="Aminotransferase class I/classII large" evidence="6">
    <location>
        <begin position="156"/>
        <end position="317"/>
    </location>
</feature>
<dbReference type="CDD" id="cd00609">
    <property type="entry name" value="AAT_like"/>
    <property type="match status" value="1"/>
</dbReference>
<dbReference type="FunFam" id="3.90.1150.10:FF:000096">
    <property type="entry name" value="ATP-binding cassette sub-family A member 3-like Protein"/>
    <property type="match status" value="1"/>
</dbReference>
<dbReference type="EnsemblPlants" id="OMERI10G10450.4">
    <property type="protein sequence ID" value="OMERI10G10450.4"/>
    <property type="gene ID" value="OMERI10G10450"/>
</dbReference>
<dbReference type="AlphaFoldDB" id="A0A0E0EZ34"/>
<proteinExistence type="inferred from homology"/>
<organism evidence="7">
    <name type="scientific">Oryza meridionalis</name>
    <dbReference type="NCBI Taxonomy" id="40149"/>
    <lineage>
        <taxon>Eukaryota</taxon>
        <taxon>Viridiplantae</taxon>
        <taxon>Streptophyta</taxon>
        <taxon>Embryophyta</taxon>
        <taxon>Tracheophyta</taxon>
        <taxon>Spermatophyta</taxon>
        <taxon>Magnoliopsida</taxon>
        <taxon>Liliopsida</taxon>
        <taxon>Poales</taxon>
        <taxon>Poaceae</taxon>
        <taxon>BOP clade</taxon>
        <taxon>Oryzoideae</taxon>
        <taxon>Oryzeae</taxon>
        <taxon>Oryzinae</taxon>
        <taxon>Oryza</taxon>
    </lineage>
</organism>
<dbReference type="InterPro" id="IPR015421">
    <property type="entry name" value="PyrdxlP-dep_Trfase_major"/>
</dbReference>
<keyword evidence="5" id="KW-0663">Pyridoxal phosphate</keyword>
<dbReference type="Gene3D" id="3.40.640.10">
    <property type="entry name" value="Type I PLP-dependent aspartate aminotransferase-like (Major domain)"/>
    <property type="match status" value="2"/>
</dbReference>
<dbReference type="Proteomes" id="UP000008021">
    <property type="component" value="Chromosome 10"/>
</dbReference>
<dbReference type="GO" id="GO:0005737">
    <property type="term" value="C:cytoplasm"/>
    <property type="evidence" value="ECO:0007669"/>
    <property type="project" value="TreeGrafter"/>
</dbReference>
<keyword evidence="8" id="KW-1185">Reference proteome</keyword>
<dbReference type="PANTHER" id="PTHR43807">
    <property type="entry name" value="FI04487P"/>
    <property type="match status" value="1"/>
</dbReference>
<evidence type="ECO:0000256" key="1">
    <source>
        <dbReference type="ARBA" id="ARBA00001933"/>
    </source>
</evidence>